<reference evidence="2" key="2">
    <citation type="submission" date="2018-05" db="EMBL/GenBank/DDBJ databases">
        <title>OmerRS3 (Oryza meridionalis Reference Sequence Version 3).</title>
        <authorList>
            <person name="Zhang J."/>
            <person name="Kudrna D."/>
            <person name="Lee S."/>
            <person name="Talag J."/>
            <person name="Welchert J."/>
            <person name="Wing R.A."/>
        </authorList>
    </citation>
    <scope>NUCLEOTIDE SEQUENCE [LARGE SCALE GENOMIC DNA]</scope>
    <source>
        <strain evidence="2">cv. OR44</strain>
    </source>
</reference>
<reference evidence="2" key="1">
    <citation type="submission" date="2015-04" db="UniProtKB">
        <authorList>
            <consortium name="EnsemblPlants"/>
        </authorList>
    </citation>
    <scope>IDENTIFICATION</scope>
</reference>
<evidence type="ECO:0000313" key="3">
    <source>
        <dbReference type="Proteomes" id="UP000008021"/>
    </source>
</evidence>
<organism evidence="2">
    <name type="scientific">Oryza meridionalis</name>
    <dbReference type="NCBI Taxonomy" id="40149"/>
    <lineage>
        <taxon>Eukaryota</taxon>
        <taxon>Viridiplantae</taxon>
        <taxon>Streptophyta</taxon>
        <taxon>Embryophyta</taxon>
        <taxon>Tracheophyta</taxon>
        <taxon>Spermatophyta</taxon>
        <taxon>Magnoliopsida</taxon>
        <taxon>Liliopsida</taxon>
        <taxon>Poales</taxon>
        <taxon>Poaceae</taxon>
        <taxon>BOP clade</taxon>
        <taxon>Oryzoideae</taxon>
        <taxon>Oryzeae</taxon>
        <taxon>Oryzinae</taxon>
        <taxon>Oryza</taxon>
    </lineage>
</organism>
<accession>A0A0E0EW24</accession>
<dbReference type="HOGENOM" id="CLU_195545_0_0_1"/>
<dbReference type="AlphaFoldDB" id="A0A0E0EW24"/>
<dbReference type="EnsemblPlants" id="OMERI10G02710.1">
    <property type="protein sequence ID" value="OMERI10G02710.1"/>
    <property type="gene ID" value="OMERI10G02710"/>
</dbReference>
<protein>
    <submittedName>
        <fullName evidence="2">Uncharacterized protein</fullName>
    </submittedName>
</protein>
<name>A0A0E0EW24_9ORYZ</name>
<feature type="compositionally biased region" description="Polar residues" evidence="1">
    <location>
        <begin position="1"/>
        <end position="10"/>
    </location>
</feature>
<dbReference type="Proteomes" id="UP000008021">
    <property type="component" value="Chromosome 10"/>
</dbReference>
<proteinExistence type="predicted"/>
<evidence type="ECO:0000256" key="1">
    <source>
        <dbReference type="SAM" id="MobiDB-lite"/>
    </source>
</evidence>
<sequence>MLLDDTNSSGKPPDSELWDKLRHTKLVRSPSDGYTNANRAVHRRVIKPVLEFVQMDTGGVARVTLEVLGLIHPGPFAAARR</sequence>
<keyword evidence="3" id="KW-1185">Reference proteome</keyword>
<dbReference type="Gramene" id="OMERI10G02710.1">
    <property type="protein sequence ID" value="OMERI10G02710.1"/>
    <property type="gene ID" value="OMERI10G02710"/>
</dbReference>
<evidence type="ECO:0000313" key="2">
    <source>
        <dbReference type="EnsemblPlants" id="OMERI10G02710.1"/>
    </source>
</evidence>
<feature type="region of interest" description="Disordered" evidence="1">
    <location>
        <begin position="1"/>
        <end position="22"/>
    </location>
</feature>